<sequence>MGPRSRIPTAAFGCAFPTSRSPNANLPRKSRTEGLFSRHATGYIGWAMEQYPWIFWVATAVLVALTLAALVAPLIRRRSDDPVDEVTDIDIYKSQLEEVERDLARGVLNSEEAERTRTEIARRLLAADKAGSRATSDAPQGLNRALAVVTVLGIAGAGIWGYVELGAPGYADQPRSERLLRAEELREGRPTQREAEARITDKIAATAQVGDDVREMIERLREIVPTRPDDLNGWQLLADNEGRLLNFEGAAQAQTRVVALKGEEATETDRYRLAFYRFIADDGAVSPDLQALIGEVAEDRDARTDLWQAMALDARSIGHFQAAARAQERYLAAVGENAVPADYQDLLDYLVSAAGGIVTPEAETIAVRLLQRDEGNPAALYYAGLLYYQTDRPDRAFNFYRRVIETGTPGTLHYTMAAGQIEDVAWLAGKDYTLPETQTRGPSAADMAAAQDMSEEDRAAMIGGMVSSLSERLANEGGPPEEWAQLIRALGVLGETERAAAIWGEAQEVFAASDAAIGTIRSAARAAGVAE</sequence>
<reference evidence="4" key="1">
    <citation type="submission" date="2018-05" db="EMBL/GenBank/DDBJ databases">
        <authorList>
            <person name="Du Z."/>
            <person name="Wang X."/>
        </authorList>
    </citation>
    <scope>NUCLEOTIDE SEQUENCE [LARGE SCALE GENOMIC DNA]</scope>
    <source>
        <strain evidence="4">WDS4C29</strain>
    </source>
</reference>
<protein>
    <submittedName>
        <fullName evidence="3">C-type cytochrome biogenesis protein CcmI</fullName>
    </submittedName>
</protein>
<evidence type="ECO:0000256" key="2">
    <source>
        <dbReference type="SAM" id="Phobius"/>
    </source>
</evidence>
<dbReference type="OrthoDB" id="9815847at2"/>
<keyword evidence="2" id="KW-0472">Membrane</keyword>
<gene>
    <name evidence="3" type="primary">ccmI</name>
    <name evidence="3" type="ORF">DFK10_06360</name>
</gene>
<evidence type="ECO:0000256" key="1">
    <source>
        <dbReference type="ARBA" id="ARBA00022748"/>
    </source>
</evidence>
<evidence type="ECO:0000313" key="3">
    <source>
        <dbReference type="EMBL" id="PWG17393.1"/>
    </source>
</evidence>
<dbReference type="SUPFAM" id="SSF48452">
    <property type="entry name" value="TPR-like"/>
    <property type="match status" value="1"/>
</dbReference>
<accession>A0A2V1P4I5</accession>
<dbReference type="EMBL" id="QETF01000005">
    <property type="protein sequence ID" value="PWG17393.1"/>
    <property type="molecule type" value="Genomic_DNA"/>
</dbReference>
<dbReference type="InterPro" id="IPR011990">
    <property type="entry name" value="TPR-like_helical_dom_sf"/>
</dbReference>
<evidence type="ECO:0000313" key="4">
    <source>
        <dbReference type="Proteomes" id="UP000245293"/>
    </source>
</evidence>
<dbReference type="AlphaFoldDB" id="A0A2V1P4I5"/>
<feature type="transmembrane region" description="Helical" evidence="2">
    <location>
        <begin position="53"/>
        <end position="75"/>
    </location>
</feature>
<dbReference type="NCBIfam" id="TIGR03142">
    <property type="entry name" value="cytochro_ccmI"/>
    <property type="match status" value="1"/>
</dbReference>
<dbReference type="Gene3D" id="1.25.40.10">
    <property type="entry name" value="Tetratricopeptide repeat domain"/>
    <property type="match status" value="2"/>
</dbReference>
<name>A0A2V1P4I5_9RHOB</name>
<keyword evidence="2" id="KW-0812">Transmembrane</keyword>
<keyword evidence="1" id="KW-0201">Cytochrome c-type biogenesis</keyword>
<dbReference type="Proteomes" id="UP000245293">
    <property type="component" value="Unassembled WGS sequence"/>
</dbReference>
<dbReference type="GO" id="GO:0017004">
    <property type="term" value="P:cytochrome complex assembly"/>
    <property type="evidence" value="ECO:0007669"/>
    <property type="project" value="UniProtKB-KW"/>
</dbReference>
<organism evidence="3 4">
    <name type="scientific">Salibaculum griseiflavum</name>
    <dbReference type="NCBI Taxonomy" id="1914409"/>
    <lineage>
        <taxon>Bacteria</taxon>
        <taxon>Pseudomonadati</taxon>
        <taxon>Pseudomonadota</taxon>
        <taxon>Alphaproteobacteria</taxon>
        <taxon>Rhodobacterales</taxon>
        <taxon>Roseobacteraceae</taxon>
        <taxon>Salibaculum</taxon>
    </lineage>
</organism>
<feature type="transmembrane region" description="Helical" evidence="2">
    <location>
        <begin position="145"/>
        <end position="163"/>
    </location>
</feature>
<keyword evidence="4" id="KW-1185">Reference proteome</keyword>
<dbReference type="InterPro" id="IPR017560">
    <property type="entry name" value="Cyt_c_biogenesis_CcmI"/>
</dbReference>
<comment type="caution">
    <text evidence="3">The sequence shown here is derived from an EMBL/GenBank/DDBJ whole genome shotgun (WGS) entry which is preliminary data.</text>
</comment>
<keyword evidence="2" id="KW-1133">Transmembrane helix</keyword>
<proteinExistence type="predicted"/>